<dbReference type="EMBL" id="JAPMSZ010000010">
    <property type="protein sequence ID" value="KAJ5086253.1"/>
    <property type="molecule type" value="Genomic_DNA"/>
</dbReference>
<protein>
    <recommendedName>
        <fullName evidence="2">Xylanolytic transcriptional activator regulatory domain-containing protein</fullName>
    </recommendedName>
</protein>
<dbReference type="PANTHER" id="PTHR43374:SF1">
    <property type="entry name" value="FLAVIN PRENYLTRANSFERASE PAD1, MITOCHONDRIAL"/>
    <property type="match status" value="1"/>
</dbReference>
<dbReference type="InterPro" id="IPR007219">
    <property type="entry name" value="XnlR_reg_dom"/>
</dbReference>
<dbReference type="AlphaFoldDB" id="A0A9W9EQP5"/>
<proteinExistence type="predicted"/>
<dbReference type="CDD" id="cd12148">
    <property type="entry name" value="fungal_TF_MHR"/>
    <property type="match status" value="1"/>
</dbReference>
<dbReference type="GO" id="GO:0016831">
    <property type="term" value="F:carboxy-lyase activity"/>
    <property type="evidence" value="ECO:0007669"/>
    <property type="project" value="TreeGrafter"/>
</dbReference>
<evidence type="ECO:0000259" key="2">
    <source>
        <dbReference type="Pfam" id="PF04082"/>
    </source>
</evidence>
<dbReference type="GeneID" id="81397254"/>
<feature type="domain" description="Xylanolytic transcriptional activator regulatory" evidence="2">
    <location>
        <begin position="20"/>
        <end position="96"/>
    </location>
</feature>
<dbReference type="GO" id="GO:0006351">
    <property type="term" value="P:DNA-templated transcription"/>
    <property type="evidence" value="ECO:0007669"/>
    <property type="project" value="InterPro"/>
</dbReference>
<dbReference type="PANTHER" id="PTHR43374">
    <property type="entry name" value="FLAVIN PRENYLTRANSFERASE"/>
    <property type="match status" value="1"/>
</dbReference>
<keyword evidence="4" id="KW-1185">Reference proteome</keyword>
<reference evidence="3" key="2">
    <citation type="journal article" date="2023" name="IMA Fungus">
        <title>Comparative genomic study of the Penicillium genus elucidates a diverse pangenome and 15 lateral gene transfer events.</title>
        <authorList>
            <person name="Petersen C."/>
            <person name="Sorensen T."/>
            <person name="Nielsen M.R."/>
            <person name="Sondergaard T.E."/>
            <person name="Sorensen J.L."/>
            <person name="Fitzpatrick D.A."/>
            <person name="Frisvad J.C."/>
            <person name="Nielsen K.L."/>
        </authorList>
    </citation>
    <scope>NUCLEOTIDE SEQUENCE</scope>
    <source>
        <strain evidence="3">IBT 34128</strain>
    </source>
</reference>
<organism evidence="3 4">
    <name type="scientific">Penicillium alfredii</name>
    <dbReference type="NCBI Taxonomy" id="1506179"/>
    <lineage>
        <taxon>Eukaryota</taxon>
        <taxon>Fungi</taxon>
        <taxon>Dikarya</taxon>
        <taxon>Ascomycota</taxon>
        <taxon>Pezizomycotina</taxon>
        <taxon>Eurotiomycetes</taxon>
        <taxon>Eurotiomycetidae</taxon>
        <taxon>Eurotiales</taxon>
        <taxon>Aspergillaceae</taxon>
        <taxon>Penicillium</taxon>
    </lineage>
</organism>
<dbReference type="OrthoDB" id="1747771at2759"/>
<sequence length="374" mass="41868">MPPEKLRDSDRVTDRWATDKSIGHIGLLLATLAAGAHYSDVGYSQRLKTSTDFARRSFHALQLANFLFRPSLNIIQALLILGNTLQNTGQSDAGYNNSTGSDHGAAYRKKSSIVWQDSLCLCYDRPPIVSVAGWTLDESFYQRQDLSYAEIMHFICRLGLDIMQPEHPGVTEADRALEALHKLDAVYQRGKAFLHAREASLPPGYERVQRATSIGVGIYWGRRTFTGRSLIDASRAFLDFQALSIIPLRSWSMVHTALSSTLLLCIWEETRNDPDCRRLQQQVIDVFFSSNARASDEGDSNSDSDNQWLYRQEEAGAVNHEDWSGQGLNAGVLGAGMPGWYLDMANPMDISPASYLDSIMNAPLFDFSQRNEYL</sequence>
<accession>A0A9W9EQP5</accession>
<evidence type="ECO:0000256" key="1">
    <source>
        <dbReference type="ARBA" id="ARBA00023242"/>
    </source>
</evidence>
<name>A0A9W9EQP5_9EURO</name>
<comment type="caution">
    <text evidence="3">The sequence shown here is derived from an EMBL/GenBank/DDBJ whole genome shotgun (WGS) entry which is preliminary data.</text>
</comment>
<dbReference type="InterPro" id="IPR004507">
    <property type="entry name" value="UbiX-like"/>
</dbReference>
<dbReference type="Pfam" id="PF04082">
    <property type="entry name" value="Fungal_trans"/>
    <property type="match status" value="1"/>
</dbReference>
<dbReference type="Proteomes" id="UP001141434">
    <property type="component" value="Unassembled WGS sequence"/>
</dbReference>
<keyword evidence="1" id="KW-0539">Nucleus</keyword>
<evidence type="ECO:0000313" key="3">
    <source>
        <dbReference type="EMBL" id="KAJ5086253.1"/>
    </source>
</evidence>
<dbReference type="GO" id="GO:0008270">
    <property type="term" value="F:zinc ion binding"/>
    <property type="evidence" value="ECO:0007669"/>
    <property type="project" value="InterPro"/>
</dbReference>
<reference evidence="3" key="1">
    <citation type="submission" date="2022-11" db="EMBL/GenBank/DDBJ databases">
        <authorList>
            <person name="Petersen C."/>
        </authorList>
    </citation>
    <scope>NUCLEOTIDE SEQUENCE</scope>
    <source>
        <strain evidence="3">IBT 34128</strain>
    </source>
</reference>
<dbReference type="RefSeq" id="XP_056508378.1">
    <property type="nucleotide sequence ID" value="XM_056658085.1"/>
</dbReference>
<dbReference type="GO" id="GO:0003677">
    <property type="term" value="F:DNA binding"/>
    <property type="evidence" value="ECO:0007669"/>
    <property type="project" value="InterPro"/>
</dbReference>
<gene>
    <name evidence="3" type="ORF">NUU61_007560</name>
</gene>
<evidence type="ECO:0000313" key="4">
    <source>
        <dbReference type="Proteomes" id="UP001141434"/>
    </source>
</evidence>